<dbReference type="SMART" id="SM00304">
    <property type="entry name" value="HAMP"/>
    <property type="match status" value="1"/>
</dbReference>
<dbReference type="Pfam" id="PF00015">
    <property type="entry name" value="MCPsignal"/>
    <property type="match status" value="1"/>
</dbReference>
<reference evidence="12" key="1">
    <citation type="journal article" date="2019" name="Int. J. Syst. Evol. Microbiol.">
        <title>The Global Catalogue of Microorganisms (GCM) 10K type strain sequencing project: providing services to taxonomists for standard genome sequencing and annotation.</title>
        <authorList>
            <consortium name="The Broad Institute Genomics Platform"/>
            <consortium name="The Broad Institute Genome Sequencing Center for Infectious Disease"/>
            <person name="Wu L."/>
            <person name="Ma J."/>
        </authorList>
    </citation>
    <scope>NUCLEOTIDE SEQUENCE [LARGE SCALE GENOMIC DNA]</scope>
    <source>
        <strain evidence="12">KCTC 33676</strain>
    </source>
</reference>
<evidence type="ECO:0000256" key="4">
    <source>
        <dbReference type="ARBA" id="ARBA00023224"/>
    </source>
</evidence>
<dbReference type="PROSITE" id="PS50111">
    <property type="entry name" value="CHEMOTAXIS_TRANSDUC_2"/>
    <property type="match status" value="1"/>
</dbReference>
<evidence type="ECO:0000256" key="8">
    <source>
        <dbReference type="SAM" id="Phobius"/>
    </source>
</evidence>
<feature type="region of interest" description="Disordered" evidence="7">
    <location>
        <begin position="615"/>
        <end position="678"/>
    </location>
</feature>
<dbReference type="PRINTS" id="PR00260">
    <property type="entry name" value="CHEMTRNSDUCR"/>
</dbReference>
<dbReference type="PANTHER" id="PTHR32089:SF112">
    <property type="entry name" value="LYSOZYME-LIKE PROTEIN-RELATED"/>
    <property type="match status" value="1"/>
</dbReference>
<organism evidence="11 12">
    <name type="scientific">Marinicrinis sediminis</name>
    <dbReference type="NCBI Taxonomy" id="1652465"/>
    <lineage>
        <taxon>Bacteria</taxon>
        <taxon>Bacillati</taxon>
        <taxon>Bacillota</taxon>
        <taxon>Bacilli</taxon>
        <taxon>Bacillales</taxon>
        <taxon>Paenibacillaceae</taxon>
    </lineage>
</organism>
<sequence>MKKMLSLTKKSLRPHSSIWRRLHPTKSTLNRLHPDSISLKTKLFVTFGFIIAVFAVMAWFNTQQVEDIQSQIHTQNEQVDKKIMAMQLKELVQEMDMMTAEVIISRNLELVSEFDKKKSQLTQYVEQIGETSTTRDQRKWRAMLKTVSVEFADQFDKAVKIAEEPTSDELGKTKNLQMTYVMSQAHKTRIFELVNHYYDDYAAAADAAVLSSAAELDQTIAFTSISTPIVVVFTILVALLLIRALIKPIQRIQQVVRKISEGDLRQLIASKRKDELGKLSDSVDHMILQVRDMLGHTQLIASSLSDHSQNFKGFSKETASANLDILRAINEIASGADQQASRTEESAQFIHELNQELDTINQATDTMKASGDSAIVHTTQGMETMTSLQEAADQSKDRLNQVTSSLEQLSEKMRQIGDITLTITDISHQTNVLALNASIEAARAGAHGKGFSVIAEQVRQLSSQSKMASSHIAELIEDLQEKMNILEENMGVTGKTMLNQDTAVKVTLEAFETIRSSVESIYDQIRQIHRQATDAKTKNLNLVHSIQMVAGIAEETAAGVEEVSSTSFQQNESIQHIAVQADDIHELAIQLFEQIQRFQVDQQDLDRVEAEMNDSRNHALESGETMMEASNPASRDMSIEETKETIPDALTSTESRPNHAQYENKPAKQKEEKPLVHT</sequence>
<evidence type="ECO:0000256" key="1">
    <source>
        <dbReference type="ARBA" id="ARBA00004236"/>
    </source>
</evidence>
<keyword evidence="8" id="KW-1133">Transmembrane helix</keyword>
<dbReference type="PANTHER" id="PTHR32089">
    <property type="entry name" value="METHYL-ACCEPTING CHEMOTAXIS PROTEIN MCPB"/>
    <property type="match status" value="1"/>
</dbReference>
<dbReference type="Proteomes" id="UP001597497">
    <property type="component" value="Unassembled WGS sequence"/>
</dbReference>
<keyword evidence="8" id="KW-0812">Transmembrane</keyword>
<evidence type="ECO:0000259" key="9">
    <source>
        <dbReference type="PROSITE" id="PS50111"/>
    </source>
</evidence>
<evidence type="ECO:0000256" key="7">
    <source>
        <dbReference type="SAM" id="MobiDB-lite"/>
    </source>
</evidence>
<feature type="domain" description="HAMP" evidence="10">
    <location>
        <begin position="243"/>
        <end position="295"/>
    </location>
</feature>
<feature type="compositionally biased region" description="Basic and acidic residues" evidence="7">
    <location>
        <begin position="637"/>
        <end position="646"/>
    </location>
</feature>
<gene>
    <name evidence="11" type="ORF">ACFSUC_08685</name>
</gene>
<dbReference type="SMART" id="SM00283">
    <property type="entry name" value="MA"/>
    <property type="match status" value="1"/>
</dbReference>
<name>A0ABW5R9G9_9BACL</name>
<feature type="transmembrane region" description="Helical" evidence="8">
    <location>
        <begin position="43"/>
        <end position="60"/>
    </location>
</feature>
<keyword evidence="4 6" id="KW-0807">Transducer</keyword>
<feature type="transmembrane region" description="Helical" evidence="8">
    <location>
        <begin position="220"/>
        <end position="242"/>
    </location>
</feature>
<proteinExistence type="inferred from homology"/>
<keyword evidence="3 8" id="KW-0472">Membrane</keyword>
<comment type="similarity">
    <text evidence="5">Belongs to the methyl-accepting chemotaxis (MCP) protein family.</text>
</comment>
<dbReference type="PROSITE" id="PS50885">
    <property type="entry name" value="HAMP"/>
    <property type="match status" value="1"/>
</dbReference>
<evidence type="ECO:0000256" key="5">
    <source>
        <dbReference type="ARBA" id="ARBA00029447"/>
    </source>
</evidence>
<evidence type="ECO:0000256" key="2">
    <source>
        <dbReference type="ARBA" id="ARBA00022475"/>
    </source>
</evidence>
<comment type="subcellular location">
    <subcellularLocation>
        <location evidence="1">Cell membrane</location>
    </subcellularLocation>
</comment>
<dbReference type="CDD" id="cd06225">
    <property type="entry name" value="HAMP"/>
    <property type="match status" value="1"/>
</dbReference>
<dbReference type="SUPFAM" id="SSF58104">
    <property type="entry name" value="Methyl-accepting chemotaxis protein (MCP) signaling domain"/>
    <property type="match status" value="1"/>
</dbReference>
<accession>A0ABW5R9G9</accession>
<dbReference type="Gene3D" id="1.10.287.950">
    <property type="entry name" value="Methyl-accepting chemotaxis protein"/>
    <property type="match status" value="1"/>
</dbReference>
<dbReference type="InterPro" id="IPR003660">
    <property type="entry name" value="HAMP_dom"/>
</dbReference>
<dbReference type="Gene3D" id="6.10.340.10">
    <property type="match status" value="1"/>
</dbReference>
<dbReference type="EMBL" id="JBHUMM010000014">
    <property type="protein sequence ID" value="MFD2671680.1"/>
    <property type="molecule type" value="Genomic_DNA"/>
</dbReference>
<comment type="caution">
    <text evidence="11">The sequence shown here is derived from an EMBL/GenBank/DDBJ whole genome shotgun (WGS) entry which is preliminary data.</text>
</comment>
<protein>
    <submittedName>
        <fullName evidence="11">Methyl-accepting chemotaxis protein</fullName>
    </submittedName>
</protein>
<dbReference type="InterPro" id="IPR004090">
    <property type="entry name" value="Chemotax_Me-accpt_rcpt"/>
</dbReference>
<keyword evidence="12" id="KW-1185">Reference proteome</keyword>
<evidence type="ECO:0000256" key="3">
    <source>
        <dbReference type="ARBA" id="ARBA00023136"/>
    </source>
</evidence>
<evidence type="ECO:0000256" key="6">
    <source>
        <dbReference type="PROSITE-ProRule" id="PRU00284"/>
    </source>
</evidence>
<dbReference type="RefSeq" id="WP_379929155.1">
    <property type="nucleotide sequence ID" value="NZ_JBHUMM010000014.1"/>
</dbReference>
<keyword evidence="2" id="KW-1003">Cell membrane</keyword>
<dbReference type="InterPro" id="IPR004089">
    <property type="entry name" value="MCPsignal_dom"/>
</dbReference>
<dbReference type="Pfam" id="PF00672">
    <property type="entry name" value="HAMP"/>
    <property type="match status" value="1"/>
</dbReference>
<evidence type="ECO:0000313" key="11">
    <source>
        <dbReference type="EMBL" id="MFD2671680.1"/>
    </source>
</evidence>
<evidence type="ECO:0000313" key="12">
    <source>
        <dbReference type="Proteomes" id="UP001597497"/>
    </source>
</evidence>
<feature type="compositionally biased region" description="Basic and acidic residues" evidence="7">
    <location>
        <begin position="665"/>
        <end position="678"/>
    </location>
</feature>
<feature type="domain" description="Methyl-accepting transducer" evidence="9">
    <location>
        <begin position="314"/>
        <end position="564"/>
    </location>
</feature>
<evidence type="ECO:0000259" key="10">
    <source>
        <dbReference type="PROSITE" id="PS50885"/>
    </source>
</evidence>